<dbReference type="Proteomes" id="UP000600918">
    <property type="component" value="Unassembled WGS sequence"/>
</dbReference>
<name>A0A834JQW3_VESPE</name>
<gene>
    <name evidence="2" type="ORF">H0235_017454</name>
</gene>
<proteinExistence type="predicted"/>
<dbReference type="AlphaFoldDB" id="A0A834JQW3"/>
<accession>A0A834JQW3</accession>
<feature type="compositionally biased region" description="Polar residues" evidence="1">
    <location>
        <begin position="1"/>
        <end position="11"/>
    </location>
</feature>
<sequence length="93" mass="10679">MDSSVESPSTNPHHRNKGKPQLSHLSRIKELLEGNLFSRGSCFVRCNTSQFLDQTRVPAYFPTASRLSTVNFYCPDWLSRRPFRLSSQKNFTA</sequence>
<comment type="caution">
    <text evidence="2">The sequence shown here is derived from an EMBL/GenBank/DDBJ whole genome shotgun (WGS) entry which is preliminary data.</text>
</comment>
<organism evidence="2 3">
    <name type="scientific">Vespula pensylvanica</name>
    <name type="common">Western yellow jacket</name>
    <name type="synonym">Wasp</name>
    <dbReference type="NCBI Taxonomy" id="30213"/>
    <lineage>
        <taxon>Eukaryota</taxon>
        <taxon>Metazoa</taxon>
        <taxon>Ecdysozoa</taxon>
        <taxon>Arthropoda</taxon>
        <taxon>Hexapoda</taxon>
        <taxon>Insecta</taxon>
        <taxon>Pterygota</taxon>
        <taxon>Neoptera</taxon>
        <taxon>Endopterygota</taxon>
        <taxon>Hymenoptera</taxon>
        <taxon>Apocrita</taxon>
        <taxon>Aculeata</taxon>
        <taxon>Vespoidea</taxon>
        <taxon>Vespidae</taxon>
        <taxon>Vespinae</taxon>
        <taxon>Vespula</taxon>
    </lineage>
</organism>
<reference evidence="2" key="1">
    <citation type="journal article" date="2020" name="G3 (Bethesda)">
        <title>High-Quality Assemblies for Three Invasive Social Wasps from the &lt;i&gt;Vespula&lt;/i&gt; Genus.</title>
        <authorList>
            <person name="Harrop T.W.R."/>
            <person name="Guhlin J."/>
            <person name="McLaughlin G.M."/>
            <person name="Permina E."/>
            <person name="Stockwell P."/>
            <person name="Gilligan J."/>
            <person name="Le Lec M.F."/>
            <person name="Gruber M.A.M."/>
            <person name="Quinn O."/>
            <person name="Lovegrove M."/>
            <person name="Duncan E.J."/>
            <person name="Remnant E.J."/>
            <person name="Van Eeckhoven J."/>
            <person name="Graham B."/>
            <person name="Knapp R.A."/>
            <person name="Langford K.W."/>
            <person name="Kronenberg Z."/>
            <person name="Press M.O."/>
            <person name="Eacker S.M."/>
            <person name="Wilson-Rankin E.E."/>
            <person name="Purcell J."/>
            <person name="Lester P.J."/>
            <person name="Dearden P.K."/>
        </authorList>
    </citation>
    <scope>NUCLEOTIDE SEQUENCE</scope>
    <source>
        <strain evidence="2">Volc-1</strain>
    </source>
</reference>
<protein>
    <submittedName>
        <fullName evidence="2">Uncharacterized protein</fullName>
    </submittedName>
</protein>
<dbReference type="EMBL" id="JACSDY010000022">
    <property type="protein sequence ID" value="KAF7392455.1"/>
    <property type="molecule type" value="Genomic_DNA"/>
</dbReference>
<feature type="region of interest" description="Disordered" evidence="1">
    <location>
        <begin position="1"/>
        <end position="23"/>
    </location>
</feature>
<evidence type="ECO:0000313" key="2">
    <source>
        <dbReference type="EMBL" id="KAF7392455.1"/>
    </source>
</evidence>
<keyword evidence="3" id="KW-1185">Reference proteome</keyword>
<evidence type="ECO:0000313" key="3">
    <source>
        <dbReference type="Proteomes" id="UP000600918"/>
    </source>
</evidence>
<evidence type="ECO:0000256" key="1">
    <source>
        <dbReference type="SAM" id="MobiDB-lite"/>
    </source>
</evidence>